<evidence type="ECO:0000313" key="4">
    <source>
        <dbReference type="Proteomes" id="UP001417504"/>
    </source>
</evidence>
<gene>
    <name evidence="3" type="ORF">Sjap_006900</name>
</gene>
<comment type="caution">
    <text evidence="3">The sequence shown here is derived from an EMBL/GenBank/DDBJ whole genome shotgun (WGS) entry which is preliminary data.</text>
</comment>
<evidence type="ECO:0000256" key="1">
    <source>
        <dbReference type="ARBA" id="ARBA00009744"/>
    </source>
</evidence>
<evidence type="ECO:0000259" key="2">
    <source>
        <dbReference type="Pfam" id="PF00407"/>
    </source>
</evidence>
<dbReference type="InterPro" id="IPR000916">
    <property type="entry name" value="Bet_v_I/MLP"/>
</dbReference>
<dbReference type="AlphaFoldDB" id="A0AAP0K6R9"/>
<keyword evidence="4" id="KW-1185">Reference proteome</keyword>
<dbReference type="PANTHER" id="PTHR31213">
    <property type="entry name" value="OS08G0374000 PROTEIN-RELATED"/>
    <property type="match status" value="1"/>
</dbReference>
<dbReference type="PRINTS" id="PR00634">
    <property type="entry name" value="BETALLERGEN"/>
</dbReference>
<dbReference type="GO" id="GO:0009738">
    <property type="term" value="P:abscisic acid-activated signaling pathway"/>
    <property type="evidence" value="ECO:0007669"/>
    <property type="project" value="InterPro"/>
</dbReference>
<dbReference type="SUPFAM" id="SSF55961">
    <property type="entry name" value="Bet v1-like"/>
    <property type="match status" value="1"/>
</dbReference>
<dbReference type="Proteomes" id="UP001417504">
    <property type="component" value="Unassembled WGS sequence"/>
</dbReference>
<dbReference type="Gene3D" id="3.30.530.20">
    <property type="match status" value="1"/>
</dbReference>
<dbReference type="GO" id="GO:0005737">
    <property type="term" value="C:cytoplasm"/>
    <property type="evidence" value="ECO:0007669"/>
    <property type="project" value="TreeGrafter"/>
</dbReference>
<dbReference type="FunFam" id="3.30.530.20:FF:000007">
    <property type="entry name" value="Major pollen allergen Bet v 1-A"/>
    <property type="match status" value="1"/>
</dbReference>
<dbReference type="InterPro" id="IPR050279">
    <property type="entry name" value="Plant_def-hormone_signal"/>
</dbReference>
<dbReference type="InterPro" id="IPR023393">
    <property type="entry name" value="START-like_dom_sf"/>
</dbReference>
<dbReference type="GO" id="GO:0004864">
    <property type="term" value="F:protein phosphatase inhibitor activity"/>
    <property type="evidence" value="ECO:0007669"/>
    <property type="project" value="InterPro"/>
</dbReference>
<protein>
    <recommendedName>
        <fullName evidence="2">Bet v I/Major latex protein domain-containing protein</fullName>
    </recommendedName>
</protein>
<sequence>MVEGKTFAEEFKSSVAPSRLWKASVLDMHVLAPKIASQFIESVEVEGDGGVGTTKTFNFTAAVPMLRYVKNKVDILDNENLLYKYTVVEGLEKFKSNTNQIKIEGSEDGGSVFKFSGEYINVGDDDDEAAEADIKAAKEGNLNMFKGVEAYLLANPNAYV</sequence>
<dbReference type="PANTHER" id="PTHR31213:SF201">
    <property type="entry name" value="OS03G0300400 PROTEIN"/>
    <property type="match status" value="1"/>
</dbReference>
<reference evidence="3 4" key="1">
    <citation type="submission" date="2024-01" db="EMBL/GenBank/DDBJ databases">
        <title>Genome assemblies of Stephania.</title>
        <authorList>
            <person name="Yang L."/>
        </authorList>
    </citation>
    <scope>NUCLEOTIDE SEQUENCE [LARGE SCALE GENOMIC DNA]</scope>
    <source>
        <strain evidence="3">QJT</strain>
        <tissue evidence="3">Leaf</tissue>
    </source>
</reference>
<dbReference type="CDD" id="cd07816">
    <property type="entry name" value="Bet_v1-like"/>
    <property type="match status" value="1"/>
</dbReference>
<organism evidence="3 4">
    <name type="scientific">Stephania japonica</name>
    <dbReference type="NCBI Taxonomy" id="461633"/>
    <lineage>
        <taxon>Eukaryota</taxon>
        <taxon>Viridiplantae</taxon>
        <taxon>Streptophyta</taxon>
        <taxon>Embryophyta</taxon>
        <taxon>Tracheophyta</taxon>
        <taxon>Spermatophyta</taxon>
        <taxon>Magnoliopsida</taxon>
        <taxon>Ranunculales</taxon>
        <taxon>Menispermaceae</taxon>
        <taxon>Menispermoideae</taxon>
        <taxon>Cissampelideae</taxon>
        <taxon>Stephania</taxon>
    </lineage>
</organism>
<dbReference type="EMBL" id="JBBNAE010000002">
    <property type="protein sequence ID" value="KAK9146997.1"/>
    <property type="molecule type" value="Genomic_DNA"/>
</dbReference>
<dbReference type="InterPro" id="IPR024949">
    <property type="entry name" value="Bet_v_I_allergen"/>
</dbReference>
<feature type="domain" description="Bet v I/Major latex protein" evidence="2">
    <location>
        <begin position="5"/>
        <end position="155"/>
    </location>
</feature>
<name>A0AAP0K6R9_9MAGN</name>
<dbReference type="GO" id="GO:0006952">
    <property type="term" value="P:defense response"/>
    <property type="evidence" value="ECO:0007669"/>
    <property type="project" value="InterPro"/>
</dbReference>
<evidence type="ECO:0000313" key="3">
    <source>
        <dbReference type="EMBL" id="KAK9146997.1"/>
    </source>
</evidence>
<accession>A0AAP0K6R9</accession>
<dbReference type="GO" id="GO:0005634">
    <property type="term" value="C:nucleus"/>
    <property type="evidence" value="ECO:0007669"/>
    <property type="project" value="TreeGrafter"/>
</dbReference>
<comment type="similarity">
    <text evidence="1">Belongs to the BetVI family.</text>
</comment>
<dbReference type="GO" id="GO:0010427">
    <property type="term" value="F:abscisic acid binding"/>
    <property type="evidence" value="ECO:0007669"/>
    <property type="project" value="InterPro"/>
</dbReference>
<proteinExistence type="inferred from homology"/>
<dbReference type="GO" id="GO:0038023">
    <property type="term" value="F:signaling receptor activity"/>
    <property type="evidence" value="ECO:0007669"/>
    <property type="project" value="InterPro"/>
</dbReference>
<dbReference type="Pfam" id="PF00407">
    <property type="entry name" value="Bet_v_1"/>
    <property type="match status" value="1"/>
</dbReference>